<evidence type="ECO:0000256" key="7">
    <source>
        <dbReference type="ARBA" id="ARBA00023224"/>
    </source>
</evidence>
<evidence type="ECO:0000256" key="5">
    <source>
        <dbReference type="ARBA" id="ARBA00023136"/>
    </source>
</evidence>
<dbReference type="GO" id="GO:0005886">
    <property type="term" value="C:plasma membrane"/>
    <property type="evidence" value="ECO:0007669"/>
    <property type="project" value="TreeGrafter"/>
</dbReference>
<keyword evidence="12" id="KW-1185">Reference proteome</keyword>
<accession>A0AAD8EHB8</accession>
<evidence type="ECO:0000256" key="8">
    <source>
        <dbReference type="SAM" id="Phobius"/>
    </source>
</evidence>
<comment type="subcellular location">
    <subcellularLocation>
        <location evidence="1">Membrane</location>
        <topology evidence="1">Multi-pass membrane protein</topology>
    </subcellularLocation>
</comment>
<dbReference type="EMBL" id="JASPKZ010004580">
    <property type="protein sequence ID" value="KAJ9589964.1"/>
    <property type="molecule type" value="Genomic_DNA"/>
</dbReference>
<dbReference type="Gene3D" id="1.20.1070.10">
    <property type="entry name" value="Rhodopsin 7-helix transmembrane proteins"/>
    <property type="match status" value="1"/>
</dbReference>
<dbReference type="Proteomes" id="UP001233999">
    <property type="component" value="Unassembled WGS sequence"/>
</dbReference>
<sequence length="547" mass="63737">MIPNQLLTYVLVLGAVAGDKITSDVGGIPNTISPTVDEDDLEFSHEYTGGKRDEFILLLHLDESLNDKYRSIIEDCISPDENDVDSFQDLINQTNEYVFLRRRWLQFFKNSPQSNSETFHLNDNKIEIRDRQLREIEYISQSLKVSKIWKQNYEIYSILLPTTLKWGRGFDFVESENISETTAEYLKEFRVSFNDLQESMNILEKLKVKGFPIKYCFNESIPSDYMSLAYDILRRNDEIFPFHKTAVTFGKIIEPIFLVLITFFGLLLNCTLIYIFVHHKEIGNSKNLMVLNLSVIAILRIFVELPLFYQQTYFSRHFLVDSSLFNAFHMFFISSNAFSVLAFIIRQYKTMSGQLYESLATKRKNNVFYLASVIVLSLLTPISSIFFLKNNYAVYHVSEDVINFHIFIFVMFGIILPVAMAILSIMIARKLIKASRETNESGMYQQIEKTNRRRWKVGIALTIVYFVGNTPELTRLIVADYLDVYSNEYNSMYHFTDRVLAYLVYCTVCLYPVALYTASGSYRRLFKLYLSRCLLYKKQTASSIVQI</sequence>
<dbReference type="CDD" id="cd00637">
    <property type="entry name" value="7tm_classA_rhodopsin-like"/>
    <property type="match status" value="1"/>
</dbReference>
<evidence type="ECO:0000256" key="4">
    <source>
        <dbReference type="ARBA" id="ARBA00023040"/>
    </source>
</evidence>
<feature type="transmembrane region" description="Helical" evidence="8">
    <location>
        <begin position="457"/>
        <end position="479"/>
    </location>
</feature>
<proteinExistence type="predicted"/>
<feature type="transmembrane region" description="Helical" evidence="8">
    <location>
        <begin position="406"/>
        <end position="428"/>
    </location>
</feature>
<evidence type="ECO:0000256" key="9">
    <source>
        <dbReference type="SAM" id="SignalP"/>
    </source>
</evidence>
<keyword evidence="6" id="KW-0675">Receptor</keyword>
<feature type="domain" description="G-protein coupled receptors family 1 profile" evidence="10">
    <location>
        <begin position="268"/>
        <end position="515"/>
    </location>
</feature>
<reference evidence="11" key="2">
    <citation type="submission" date="2023-05" db="EMBL/GenBank/DDBJ databases">
        <authorList>
            <person name="Fouks B."/>
        </authorList>
    </citation>
    <scope>NUCLEOTIDE SEQUENCE</scope>
    <source>
        <strain evidence="11">Stay&amp;Tobe</strain>
        <tissue evidence="11">Testes</tissue>
    </source>
</reference>
<feature type="transmembrane region" description="Helical" evidence="8">
    <location>
        <begin position="499"/>
        <end position="518"/>
    </location>
</feature>
<keyword evidence="9" id="KW-0732">Signal</keyword>
<evidence type="ECO:0000256" key="1">
    <source>
        <dbReference type="ARBA" id="ARBA00004141"/>
    </source>
</evidence>
<evidence type="ECO:0000256" key="6">
    <source>
        <dbReference type="ARBA" id="ARBA00023170"/>
    </source>
</evidence>
<keyword evidence="5 8" id="KW-0472">Membrane</keyword>
<evidence type="ECO:0000259" key="10">
    <source>
        <dbReference type="PROSITE" id="PS50262"/>
    </source>
</evidence>
<dbReference type="InterPro" id="IPR017452">
    <property type="entry name" value="GPCR_Rhodpsn_7TM"/>
</dbReference>
<feature type="transmembrane region" description="Helical" evidence="8">
    <location>
        <begin position="256"/>
        <end position="277"/>
    </location>
</feature>
<keyword evidence="3 8" id="KW-1133">Transmembrane helix</keyword>
<protein>
    <recommendedName>
        <fullName evidence="10">G-protein coupled receptors family 1 profile domain-containing protein</fullName>
    </recommendedName>
</protein>
<feature type="transmembrane region" description="Helical" evidence="8">
    <location>
        <begin position="324"/>
        <end position="345"/>
    </location>
</feature>
<feature type="signal peptide" evidence="9">
    <location>
        <begin position="1"/>
        <end position="18"/>
    </location>
</feature>
<dbReference type="PROSITE" id="PS50262">
    <property type="entry name" value="G_PROTEIN_RECEP_F1_2"/>
    <property type="match status" value="1"/>
</dbReference>
<dbReference type="SUPFAM" id="SSF81321">
    <property type="entry name" value="Family A G protein-coupled receptor-like"/>
    <property type="match status" value="1"/>
</dbReference>
<dbReference type="GO" id="GO:0004930">
    <property type="term" value="F:G protein-coupled receptor activity"/>
    <property type="evidence" value="ECO:0007669"/>
    <property type="project" value="UniProtKB-KW"/>
</dbReference>
<feature type="transmembrane region" description="Helical" evidence="8">
    <location>
        <begin position="366"/>
        <end position="386"/>
    </location>
</feature>
<feature type="transmembrane region" description="Helical" evidence="8">
    <location>
        <begin position="289"/>
        <end position="309"/>
    </location>
</feature>
<keyword evidence="4" id="KW-0297">G-protein coupled receptor</keyword>
<dbReference type="AlphaFoldDB" id="A0AAD8EHB8"/>
<organism evidence="11 12">
    <name type="scientific">Diploptera punctata</name>
    <name type="common">Pacific beetle cockroach</name>
    <dbReference type="NCBI Taxonomy" id="6984"/>
    <lineage>
        <taxon>Eukaryota</taxon>
        <taxon>Metazoa</taxon>
        <taxon>Ecdysozoa</taxon>
        <taxon>Arthropoda</taxon>
        <taxon>Hexapoda</taxon>
        <taxon>Insecta</taxon>
        <taxon>Pterygota</taxon>
        <taxon>Neoptera</taxon>
        <taxon>Polyneoptera</taxon>
        <taxon>Dictyoptera</taxon>
        <taxon>Blattodea</taxon>
        <taxon>Blaberoidea</taxon>
        <taxon>Blaberidae</taxon>
        <taxon>Diplopterinae</taxon>
        <taxon>Diploptera</taxon>
    </lineage>
</organism>
<name>A0AAD8EHB8_DIPPU</name>
<gene>
    <name evidence="11" type="ORF">L9F63_016910</name>
</gene>
<evidence type="ECO:0000256" key="2">
    <source>
        <dbReference type="ARBA" id="ARBA00022692"/>
    </source>
</evidence>
<keyword evidence="2 8" id="KW-0812">Transmembrane</keyword>
<dbReference type="PANTHER" id="PTHR45695">
    <property type="entry name" value="LEUCOKININ RECEPTOR-RELATED"/>
    <property type="match status" value="1"/>
</dbReference>
<keyword evidence="7" id="KW-0807">Transducer</keyword>
<evidence type="ECO:0000313" key="11">
    <source>
        <dbReference type="EMBL" id="KAJ9589964.1"/>
    </source>
</evidence>
<comment type="caution">
    <text evidence="11">The sequence shown here is derived from an EMBL/GenBank/DDBJ whole genome shotgun (WGS) entry which is preliminary data.</text>
</comment>
<reference evidence="11" key="1">
    <citation type="journal article" date="2023" name="IScience">
        <title>Live-bearing cockroach genome reveals convergent evolutionary mechanisms linked to viviparity in insects and beyond.</title>
        <authorList>
            <person name="Fouks B."/>
            <person name="Harrison M.C."/>
            <person name="Mikhailova A.A."/>
            <person name="Marchal E."/>
            <person name="English S."/>
            <person name="Carruthers M."/>
            <person name="Jennings E.C."/>
            <person name="Chiamaka E.L."/>
            <person name="Frigard R.A."/>
            <person name="Pippel M."/>
            <person name="Attardo G.M."/>
            <person name="Benoit J.B."/>
            <person name="Bornberg-Bauer E."/>
            <person name="Tobe S.S."/>
        </authorList>
    </citation>
    <scope>NUCLEOTIDE SEQUENCE</scope>
    <source>
        <strain evidence="11">Stay&amp;Tobe</strain>
    </source>
</reference>
<evidence type="ECO:0000256" key="3">
    <source>
        <dbReference type="ARBA" id="ARBA00022989"/>
    </source>
</evidence>
<evidence type="ECO:0000313" key="12">
    <source>
        <dbReference type="Proteomes" id="UP001233999"/>
    </source>
</evidence>
<feature type="chain" id="PRO_5041903411" description="G-protein coupled receptors family 1 profile domain-containing protein" evidence="9">
    <location>
        <begin position="19"/>
        <end position="547"/>
    </location>
</feature>
<dbReference type="PANTHER" id="PTHR45695:SF9">
    <property type="entry name" value="LEUCOKININ RECEPTOR"/>
    <property type="match status" value="1"/>
</dbReference>